<feature type="region of interest" description="Disordered" evidence="1">
    <location>
        <begin position="994"/>
        <end position="1025"/>
    </location>
</feature>
<reference evidence="3" key="1">
    <citation type="submission" date="2016-07" db="EMBL/GenBank/DDBJ databases">
        <title>Multiple horizontal gene transfer events from other fungi enriched the ability of initially mycotrophic Trichoderma (Ascomycota) to feed on dead plant biomass.</title>
        <authorList>
            <consortium name="DOE Joint Genome Institute"/>
            <person name="Atanasova L."/>
            <person name="Chenthamara K."/>
            <person name="Zhang J."/>
            <person name="Grujic M."/>
            <person name="Henrissat B."/>
            <person name="Kuo A."/>
            <person name="Aerts A."/>
            <person name="Salamov A."/>
            <person name="Lipzen A."/>
            <person name="Labutti K."/>
            <person name="Barry K."/>
            <person name="Miao Y."/>
            <person name="Rahimi M.J."/>
            <person name="Shen Q."/>
            <person name="Grigoriev I.V."/>
            <person name="Kubicek C.P."/>
            <person name="Druzhinina I.S."/>
        </authorList>
    </citation>
    <scope>NUCLEOTIDE SEQUENCE [LARGE SCALE GENOMIC DNA]</scope>
    <source>
        <strain evidence="3">TUCIM 6016</strain>
    </source>
</reference>
<feature type="compositionally biased region" description="Polar residues" evidence="1">
    <location>
        <begin position="122"/>
        <end position="135"/>
    </location>
</feature>
<name>A0A2T4BNU8_9HYPO</name>
<feature type="compositionally biased region" description="Low complexity" evidence="1">
    <location>
        <begin position="273"/>
        <end position="282"/>
    </location>
</feature>
<feature type="compositionally biased region" description="Basic and acidic residues" evidence="1">
    <location>
        <begin position="184"/>
        <end position="195"/>
    </location>
</feature>
<feature type="compositionally biased region" description="Polar residues" evidence="1">
    <location>
        <begin position="374"/>
        <end position="385"/>
    </location>
</feature>
<sequence>MATEPSTDNSADVFASTEPQSFCFSAPSSHGSVNGGSPLPEDIANKRITNVEDQINSADVSVSGGSDTEASRAKDGEKGISRAGSSAKKPTTFKAVSVNKTFLASKANPSVSSKTSDKPAAGSSTPPTGSATLSISRPRLVAKSGSGTGTSSPRFSSLANGGKPAAAPDPNAVWNKNRPTPAPEPKKFTDEELKKYGIHMASRLNEEDTQGQNKWADIDDDDDDWAPEVITWGDGTKTTLPHPDETAKAAERAASESAKEASPEKPSSPAPPATTSTPVPKSGGLPSGKGLVLKSAAQEKPVLVAKPPAPPAPAKSPWATLPPVKKASPGVIESAHPPRGSLRDSSFASNMTPLPHRDMGADDYSRSTWRDRSSYGNKELFNSRSGRYEPVPDRRPSMRSDSQTRYPALLQRGGPLPDHPAEPSAAFQTSRTAPDAPFGRRRGSSNVSGGSGSYLQRLSKGHDGHIPPGPEFLGVRRGSAAGSVLESPVSPVAVSVMSQGQSRHQPLPDATSRPSPGTSYAAPHHGNSHPEQPVAPPSHRLEDDIEFQKKLMREGIEQARKRRQEEEAREEAARRERIQKKLEAMGPPPEKKTEAKEAPKEQGAKPAPSQQPAPSDQTSAPPTAKANHPHQTDSGRNDAAGVPHIEKPGFGHKDAPSTSTVPPAGPANRRLSHSQDAEPTSVWGSRPDRFSSWAAGTPRNVWSSPDNDNGLGNGTFNPQLSRVAGASAQPASAGNAPAPIAPPTTIQSSHNRNQVPAPIGSRAARYGNMGAELANKWVSAVVENDKRMNAEKLAERTGRERQLAERGISVEDAQPTIKDTWRPVHIPGDGTRRAVSSSEPQLKNTEDPIMGGQPGVLGNGAGSSVLPPNGPTTTPQSRPSRFFPTRDVRAEVGTIEPLRPSTPSPPPPTMEGHPVYEGDHTRPHVSLPKPQPVVKLPPAMQAAQALQAKASNPWTNRAPSREISRAPIPHAYPARRVSETSQGNWQDKINNLLNGGKASPPKHMGIDPSSRNALDHTSHQQPTTVSLPAAVTVQHTTTESPQTLTSKPMAEECFEEQEMGSLPRIRLPHNAPEAAWQPAASIKPMPKRFYVQPSVVEPYYFHPEVAGGGNAVRIYFPGMSEPRTATIPFSAARGGGRGSHRPSSRHRGGGHGPRGGGGAGGGGNGSGNGNGNSKREFSNSYGDAANPSSGSRGSRGGYRSRGSDNWNRFSQPREQGSSSN</sequence>
<evidence type="ECO:0000313" key="3">
    <source>
        <dbReference type="Proteomes" id="UP000241546"/>
    </source>
</evidence>
<feature type="compositionally biased region" description="Basic and acidic residues" evidence="1">
    <location>
        <begin position="69"/>
        <end position="80"/>
    </location>
</feature>
<feature type="compositionally biased region" description="Basic and acidic residues" evidence="1">
    <location>
        <begin position="539"/>
        <end position="603"/>
    </location>
</feature>
<keyword evidence="3" id="KW-1185">Reference proteome</keyword>
<feature type="compositionally biased region" description="Polar residues" evidence="1">
    <location>
        <begin position="98"/>
        <end position="114"/>
    </location>
</feature>
<feature type="compositionally biased region" description="Polar residues" evidence="1">
    <location>
        <begin position="149"/>
        <end position="159"/>
    </location>
</feature>
<feature type="compositionally biased region" description="Basic and acidic residues" evidence="1">
    <location>
        <begin position="644"/>
        <end position="655"/>
    </location>
</feature>
<protein>
    <submittedName>
        <fullName evidence="2">Uncharacterized protein</fullName>
    </submittedName>
</protein>
<feature type="compositionally biased region" description="Polar residues" evidence="1">
    <location>
        <begin position="343"/>
        <end position="352"/>
    </location>
</feature>
<feature type="region of interest" description="Disordered" evidence="1">
    <location>
        <begin position="793"/>
        <end position="913"/>
    </location>
</feature>
<feature type="compositionally biased region" description="Basic and acidic residues" evidence="1">
    <location>
        <begin position="355"/>
        <end position="373"/>
    </location>
</feature>
<dbReference type="GeneID" id="36605585"/>
<feature type="compositionally biased region" description="Basic residues" evidence="1">
    <location>
        <begin position="1138"/>
        <end position="1149"/>
    </location>
</feature>
<feature type="compositionally biased region" description="Polar residues" evidence="1">
    <location>
        <begin position="834"/>
        <end position="843"/>
    </location>
</feature>
<feature type="compositionally biased region" description="Gly residues" evidence="1">
    <location>
        <begin position="852"/>
        <end position="861"/>
    </location>
</feature>
<evidence type="ECO:0000256" key="1">
    <source>
        <dbReference type="SAM" id="MobiDB-lite"/>
    </source>
</evidence>
<feature type="compositionally biased region" description="Low complexity" evidence="1">
    <location>
        <begin position="483"/>
        <end position="498"/>
    </location>
</feature>
<dbReference type="Proteomes" id="UP000241546">
    <property type="component" value="Unassembled WGS sequence"/>
</dbReference>
<feature type="compositionally biased region" description="Polar residues" evidence="1">
    <location>
        <begin position="1204"/>
        <end position="1220"/>
    </location>
</feature>
<feature type="compositionally biased region" description="Gly residues" evidence="1">
    <location>
        <begin position="1150"/>
        <end position="1170"/>
    </location>
</feature>
<feature type="compositionally biased region" description="Polar residues" evidence="1">
    <location>
        <begin position="47"/>
        <end position="68"/>
    </location>
</feature>
<dbReference type="OrthoDB" id="5416983at2759"/>
<dbReference type="RefSeq" id="XP_024754314.1">
    <property type="nucleotide sequence ID" value="XM_024897467.1"/>
</dbReference>
<evidence type="ECO:0000313" key="2">
    <source>
        <dbReference type="EMBL" id="PTB70994.1"/>
    </source>
</evidence>
<feature type="compositionally biased region" description="Basic and acidic residues" evidence="1">
    <location>
        <begin position="386"/>
        <end position="398"/>
    </location>
</feature>
<feature type="compositionally biased region" description="Low complexity" evidence="1">
    <location>
        <begin position="606"/>
        <end position="624"/>
    </location>
</feature>
<dbReference type="AlphaFoldDB" id="A0A2T4BNU8"/>
<proteinExistence type="predicted"/>
<feature type="region of interest" description="Disordered" evidence="1">
    <location>
        <begin position="1126"/>
        <end position="1220"/>
    </location>
</feature>
<gene>
    <name evidence="2" type="ORF">BBK36DRAFT_140258</name>
</gene>
<feature type="compositionally biased region" description="Basic and acidic residues" evidence="1">
    <location>
        <begin position="242"/>
        <end position="263"/>
    </location>
</feature>
<organism evidence="2 3">
    <name type="scientific">Trichoderma citrinoviride</name>
    <dbReference type="NCBI Taxonomy" id="58853"/>
    <lineage>
        <taxon>Eukaryota</taxon>
        <taxon>Fungi</taxon>
        <taxon>Dikarya</taxon>
        <taxon>Ascomycota</taxon>
        <taxon>Pezizomycotina</taxon>
        <taxon>Sordariomycetes</taxon>
        <taxon>Hypocreomycetidae</taxon>
        <taxon>Hypocreales</taxon>
        <taxon>Hypocreaceae</taxon>
        <taxon>Trichoderma</taxon>
    </lineage>
</organism>
<feature type="compositionally biased region" description="Basic and acidic residues" evidence="1">
    <location>
        <begin position="793"/>
        <end position="804"/>
    </location>
</feature>
<accession>A0A2T4BNU8</accession>
<feature type="compositionally biased region" description="Pro residues" evidence="1">
    <location>
        <begin position="900"/>
        <end position="909"/>
    </location>
</feature>
<dbReference type="EMBL" id="KZ680207">
    <property type="protein sequence ID" value="PTB70994.1"/>
    <property type="molecule type" value="Genomic_DNA"/>
</dbReference>
<feature type="region of interest" description="Disordered" evidence="1">
    <location>
        <begin position="24"/>
        <end position="761"/>
    </location>
</feature>
<feature type="compositionally biased region" description="Polar residues" evidence="1">
    <location>
        <begin position="744"/>
        <end position="754"/>
    </location>
</feature>